<keyword evidence="1" id="KW-1133">Transmembrane helix</keyword>
<feature type="transmembrane region" description="Helical" evidence="1">
    <location>
        <begin position="21"/>
        <end position="43"/>
    </location>
</feature>
<dbReference type="GeneID" id="36342935"/>
<comment type="caution">
    <text evidence="2">The sequence shown here is derived from an EMBL/GenBank/DDBJ whole genome shotgun (WGS) entry which is preliminary data.</text>
</comment>
<dbReference type="EMBL" id="APAU02000072">
    <property type="protein sequence ID" value="EUB57950.1"/>
    <property type="molecule type" value="Genomic_DNA"/>
</dbReference>
<organism evidence="2 3">
    <name type="scientific">Echinococcus granulosus</name>
    <name type="common">Hydatid tapeworm</name>
    <dbReference type="NCBI Taxonomy" id="6210"/>
    <lineage>
        <taxon>Eukaryota</taxon>
        <taxon>Metazoa</taxon>
        <taxon>Spiralia</taxon>
        <taxon>Lophotrochozoa</taxon>
        <taxon>Platyhelminthes</taxon>
        <taxon>Cestoda</taxon>
        <taxon>Eucestoda</taxon>
        <taxon>Cyclophyllidea</taxon>
        <taxon>Taeniidae</taxon>
        <taxon>Echinococcus</taxon>
        <taxon>Echinococcus granulosus group</taxon>
    </lineage>
</organism>
<proteinExistence type="predicted"/>
<keyword evidence="1" id="KW-0472">Membrane</keyword>
<evidence type="ECO:0000313" key="2">
    <source>
        <dbReference type="EMBL" id="EUB57950.1"/>
    </source>
</evidence>
<dbReference type="RefSeq" id="XP_024349146.1">
    <property type="nucleotide sequence ID" value="XM_024496469.1"/>
</dbReference>
<dbReference type="KEGG" id="egl:EGR_07220"/>
<protein>
    <submittedName>
        <fullName evidence="2">Uncharacterized protein</fullName>
    </submittedName>
</protein>
<keyword evidence="1" id="KW-0812">Transmembrane</keyword>
<evidence type="ECO:0000313" key="3">
    <source>
        <dbReference type="Proteomes" id="UP000019149"/>
    </source>
</evidence>
<dbReference type="Proteomes" id="UP000019149">
    <property type="component" value="Unassembled WGS sequence"/>
</dbReference>
<accession>W6UA79</accession>
<gene>
    <name evidence="2" type="ORF">EGR_07220</name>
</gene>
<dbReference type="CTD" id="36342935"/>
<name>W6UA79_ECHGR</name>
<sequence>MVDYWRKGRQRHVNQLPRDQMNYFLIALINLQSCAQTPILFIVSNEVSA</sequence>
<keyword evidence="3" id="KW-1185">Reference proteome</keyword>
<reference evidence="2 3" key="1">
    <citation type="journal article" date="2013" name="Nat. Genet.">
        <title>The genome of the hydatid tapeworm Echinococcus granulosus.</title>
        <authorList>
            <person name="Zheng H."/>
            <person name="Zhang W."/>
            <person name="Zhang L."/>
            <person name="Zhang Z."/>
            <person name="Li J."/>
            <person name="Lu G."/>
            <person name="Zhu Y."/>
            <person name="Wang Y."/>
            <person name="Huang Y."/>
            <person name="Liu J."/>
            <person name="Kang H."/>
            <person name="Chen J."/>
            <person name="Wang L."/>
            <person name="Chen A."/>
            <person name="Yu S."/>
            <person name="Gao Z."/>
            <person name="Jin L."/>
            <person name="Gu W."/>
            <person name="Wang Z."/>
            <person name="Zhao L."/>
            <person name="Shi B."/>
            <person name="Wen H."/>
            <person name="Lin R."/>
            <person name="Jones M.K."/>
            <person name="Brejova B."/>
            <person name="Vinar T."/>
            <person name="Zhao G."/>
            <person name="McManus D.P."/>
            <person name="Chen Z."/>
            <person name="Zhou Y."/>
            <person name="Wang S."/>
        </authorList>
    </citation>
    <scope>NUCLEOTIDE SEQUENCE [LARGE SCALE GENOMIC DNA]</scope>
</reference>
<evidence type="ECO:0000256" key="1">
    <source>
        <dbReference type="SAM" id="Phobius"/>
    </source>
</evidence>
<dbReference type="AlphaFoldDB" id="W6UA79"/>